<sequence>MRNDMPHAALWNEADILTESGEMRRLSGWVAFARFVAIGGSASRHLMVAAWACCSEAGKDAATACLVLTTWRRDAALLGMATSSACYGGNARRQRCRKNAKGWADQLTARNRS</sequence>
<protein>
    <submittedName>
        <fullName evidence="1">Uncharacterized protein</fullName>
    </submittedName>
</protein>
<dbReference type="RefSeq" id="WP_119809307.1">
    <property type="nucleotide sequence ID" value="NZ_QYUP01000020.1"/>
</dbReference>
<accession>A0A418Y7F0</accession>
<evidence type="ECO:0000313" key="1">
    <source>
        <dbReference type="EMBL" id="RJG25876.1"/>
    </source>
</evidence>
<dbReference type="AlphaFoldDB" id="A0A418Y7F0"/>
<reference evidence="1 2" key="1">
    <citation type="submission" date="2018-09" db="EMBL/GenBank/DDBJ databases">
        <authorList>
            <person name="Zhu H."/>
        </authorList>
    </citation>
    <scope>NUCLEOTIDE SEQUENCE [LARGE SCALE GENOMIC DNA]</scope>
    <source>
        <strain evidence="1 2">K1S02-61</strain>
    </source>
</reference>
<comment type="caution">
    <text evidence="1">The sequence shown here is derived from an EMBL/GenBank/DDBJ whole genome shotgun (WGS) entry which is preliminary data.</text>
</comment>
<organism evidence="1 2">
    <name type="scientific">Massilia cavernae</name>
    <dbReference type="NCBI Taxonomy" id="2320864"/>
    <lineage>
        <taxon>Bacteria</taxon>
        <taxon>Pseudomonadati</taxon>
        <taxon>Pseudomonadota</taxon>
        <taxon>Betaproteobacteria</taxon>
        <taxon>Burkholderiales</taxon>
        <taxon>Oxalobacteraceae</taxon>
        <taxon>Telluria group</taxon>
        <taxon>Massilia</taxon>
    </lineage>
</organism>
<proteinExistence type="predicted"/>
<keyword evidence="2" id="KW-1185">Reference proteome</keyword>
<name>A0A418Y7F0_9BURK</name>
<evidence type="ECO:0000313" key="2">
    <source>
        <dbReference type="Proteomes" id="UP000284006"/>
    </source>
</evidence>
<dbReference type="OrthoDB" id="9803432at2"/>
<dbReference type="EMBL" id="QYUP01000020">
    <property type="protein sequence ID" value="RJG25876.1"/>
    <property type="molecule type" value="Genomic_DNA"/>
</dbReference>
<gene>
    <name evidence="1" type="ORF">D3872_02425</name>
</gene>
<dbReference type="Proteomes" id="UP000284006">
    <property type="component" value="Unassembled WGS sequence"/>
</dbReference>